<protein>
    <recommendedName>
        <fullName evidence="6">Tetratricopeptide repeat domain 6</fullName>
    </recommendedName>
</protein>
<dbReference type="AlphaFoldDB" id="A0A8S3YJW6"/>
<evidence type="ECO:0000256" key="2">
    <source>
        <dbReference type="ARBA" id="ARBA00022803"/>
    </source>
</evidence>
<dbReference type="Gene3D" id="1.25.40.10">
    <property type="entry name" value="Tetratricopeptide repeat domain"/>
    <property type="match status" value="7"/>
</dbReference>
<keyword evidence="5" id="KW-1185">Reference proteome</keyword>
<dbReference type="Pfam" id="PF00515">
    <property type="entry name" value="TPR_1"/>
    <property type="match status" value="1"/>
</dbReference>
<evidence type="ECO:0000313" key="5">
    <source>
        <dbReference type="Proteomes" id="UP000678393"/>
    </source>
</evidence>
<dbReference type="InterPro" id="IPR011990">
    <property type="entry name" value="TPR-like_helical_dom_sf"/>
</dbReference>
<feature type="non-terminal residue" evidence="4">
    <location>
        <position position="637"/>
    </location>
</feature>
<dbReference type="Pfam" id="PF13414">
    <property type="entry name" value="TPR_11"/>
    <property type="match status" value="1"/>
</dbReference>
<dbReference type="EMBL" id="CAJHNH020000159">
    <property type="protein sequence ID" value="CAG5115741.1"/>
    <property type="molecule type" value="Genomic_DNA"/>
</dbReference>
<dbReference type="Pfam" id="PF13181">
    <property type="entry name" value="TPR_8"/>
    <property type="match status" value="1"/>
</dbReference>
<reference evidence="4" key="1">
    <citation type="submission" date="2021-04" db="EMBL/GenBank/DDBJ databases">
        <authorList>
            <consortium name="Molecular Ecology Group"/>
        </authorList>
    </citation>
    <scope>NUCLEOTIDE SEQUENCE</scope>
</reference>
<evidence type="ECO:0000313" key="4">
    <source>
        <dbReference type="EMBL" id="CAG5115741.1"/>
    </source>
</evidence>
<dbReference type="InterPro" id="IPR019734">
    <property type="entry name" value="TPR_rpt"/>
</dbReference>
<keyword evidence="2 3" id="KW-0802">TPR repeat</keyword>
<feature type="repeat" description="TPR" evidence="3">
    <location>
        <begin position="496"/>
        <end position="529"/>
    </location>
</feature>
<dbReference type="InterPro" id="IPR050498">
    <property type="entry name" value="Ycf3"/>
</dbReference>
<evidence type="ECO:0008006" key="6">
    <source>
        <dbReference type="Google" id="ProtNLM"/>
    </source>
</evidence>
<accession>A0A8S3YJW6</accession>
<keyword evidence="1" id="KW-0677">Repeat</keyword>
<dbReference type="SUPFAM" id="SSF48452">
    <property type="entry name" value="TPR-like"/>
    <property type="match status" value="3"/>
</dbReference>
<dbReference type="Proteomes" id="UP000678393">
    <property type="component" value="Unassembled WGS sequence"/>
</dbReference>
<dbReference type="PROSITE" id="PS50005">
    <property type="entry name" value="TPR"/>
    <property type="match status" value="6"/>
</dbReference>
<dbReference type="PANTHER" id="PTHR44858">
    <property type="entry name" value="TETRATRICOPEPTIDE REPEAT PROTEIN 6"/>
    <property type="match status" value="1"/>
</dbReference>
<feature type="repeat" description="TPR" evidence="3">
    <location>
        <begin position="339"/>
        <end position="372"/>
    </location>
</feature>
<sequence length="637" mass="72865">VKKSLKDITRAIHMRPDMHHYYSYRGQYLLELGNHDLAAFCVHHSAQMSLDNSSDAFGESPTQQAVVQTFLKNYDKAIEVLNLATRTKPIAPYFMLLARTHMKAMQFQEAVNSFKAALDKMKPWQAGESWPPETADAHYLTGLCYMELGSYSEALQHFNLAIKFNPSCADAYFQRGLACVRLHNMKGILDFNRALVLDPKMFQAYLSRACYYGMKRKYAKAILNCNEAIKLQPESLRAYLYRGSLKYHIKAYELALLDLTKAASIDSQCALPYFNRAVCYHETGQFDRALTDYSIVLMLGGMLELKVLINRALLYFERQDYMNALFDLQAAAKLSPQDHRVLHTLGLCFHKLNQLRKAVAVFTRCLELKPFFLDGFIARGNRDYQRVLHLDPMCLPARVNLAYAMQVSGKMMQAWKHFTSVIEVRPGYKPALEGRAIVNLQMSNMFGAFQDISQSVNYGPTAELLTNRGVISQFMGDISMAMQDYQRAIKLDPTYSLAYFNAGNVYFYHRHFKQALDYYTKAVKYNPKDESAFLNRAITKVLLHDTKGALKDFAVAVKLSPLSAHIYFNRANLYASLQQYDKAEQEYTRALELKPDDALMLKKRADVRGKLGKQADAIEDYKRAVDIQTRPHKLIKA</sequence>
<dbReference type="Pfam" id="PF13432">
    <property type="entry name" value="TPR_16"/>
    <property type="match status" value="1"/>
</dbReference>
<gene>
    <name evidence="4" type="ORF">CUNI_LOCUS1299</name>
</gene>
<evidence type="ECO:0000256" key="3">
    <source>
        <dbReference type="PROSITE-ProRule" id="PRU00339"/>
    </source>
</evidence>
<dbReference type="PROSITE" id="PS50293">
    <property type="entry name" value="TPR_REGION"/>
    <property type="match status" value="3"/>
</dbReference>
<dbReference type="PANTHER" id="PTHR44858:SF1">
    <property type="entry name" value="UDP-N-ACETYLGLUCOSAMINE--PEPTIDE N-ACETYLGLUCOSAMINYLTRANSFERASE SPINDLY-RELATED"/>
    <property type="match status" value="1"/>
</dbReference>
<comment type="caution">
    <text evidence="4">The sequence shown here is derived from an EMBL/GenBank/DDBJ whole genome shotgun (WGS) entry which is preliminary data.</text>
</comment>
<feature type="repeat" description="TPR" evidence="3">
    <location>
        <begin position="135"/>
        <end position="168"/>
    </location>
</feature>
<proteinExistence type="predicted"/>
<dbReference type="SMART" id="SM00028">
    <property type="entry name" value="TPR"/>
    <property type="match status" value="15"/>
</dbReference>
<evidence type="ECO:0000256" key="1">
    <source>
        <dbReference type="ARBA" id="ARBA00022737"/>
    </source>
</evidence>
<feature type="repeat" description="TPR" evidence="3">
    <location>
        <begin position="564"/>
        <end position="597"/>
    </location>
</feature>
<dbReference type="OrthoDB" id="1658288at2759"/>
<name>A0A8S3YJW6_9EUPU</name>
<feature type="repeat" description="TPR" evidence="3">
    <location>
        <begin position="462"/>
        <end position="495"/>
    </location>
</feature>
<organism evidence="4 5">
    <name type="scientific">Candidula unifasciata</name>
    <dbReference type="NCBI Taxonomy" id="100452"/>
    <lineage>
        <taxon>Eukaryota</taxon>
        <taxon>Metazoa</taxon>
        <taxon>Spiralia</taxon>
        <taxon>Lophotrochozoa</taxon>
        <taxon>Mollusca</taxon>
        <taxon>Gastropoda</taxon>
        <taxon>Heterobranchia</taxon>
        <taxon>Euthyneura</taxon>
        <taxon>Panpulmonata</taxon>
        <taxon>Eupulmonata</taxon>
        <taxon>Stylommatophora</taxon>
        <taxon>Helicina</taxon>
        <taxon>Helicoidea</taxon>
        <taxon>Geomitridae</taxon>
        <taxon>Candidula</taxon>
    </lineage>
</organism>
<feature type="repeat" description="TPR" evidence="3">
    <location>
        <begin position="305"/>
        <end position="338"/>
    </location>
</feature>